<dbReference type="Proteomes" id="UP000664859">
    <property type="component" value="Unassembled WGS sequence"/>
</dbReference>
<proteinExistence type="predicted"/>
<sequence length="442" mass="47391">MSQGFKRKEHLDDNPPPPARLANYVSKQGGGDASLYDAAETSTVDKLQTAPEAFLQYRIGQHHVRNCKGCQHRSCATVKATLQQLAACKDNASKYNHLLCGLSRTMKFHYNDYTGRSGRRCFTDEAQNECCICCDVSAAPATESDVPLRPAMSRADVTSTSSRSAIIETTKPPLKKRKPDAHEVEVTSPMQVAMVQAATSSAPMAAPHDAKSTGLRVRPTPEQHPLQPQVHRAAEGIPTRPVSISPPLLPSTTAQSVAPATAVSQHNTPRRFAVPASAGHAAVAAAATATSGQQHKAAGQAGNYMTTNSPARAVRFKDAAPSSTYAAASATTADKEARELLQRISDSVRNFNRNLVQHHRATENGPDALTSEEVLEARFRMQSGMVHELAAFVQRVATQPPVPPQQSSPDVQPQQGNALNLAQEMQALLNRFYNGSPGDAAP</sequence>
<feature type="region of interest" description="Disordered" evidence="1">
    <location>
        <begin position="153"/>
        <end position="184"/>
    </location>
</feature>
<keyword evidence="3" id="KW-1185">Reference proteome</keyword>
<protein>
    <submittedName>
        <fullName evidence="2">Uncharacterized protein</fullName>
    </submittedName>
</protein>
<evidence type="ECO:0000313" key="3">
    <source>
        <dbReference type="Proteomes" id="UP000664859"/>
    </source>
</evidence>
<dbReference type="AlphaFoldDB" id="A0A835YY00"/>
<comment type="caution">
    <text evidence="2">The sequence shown here is derived from an EMBL/GenBank/DDBJ whole genome shotgun (WGS) entry which is preliminary data.</text>
</comment>
<accession>A0A835YY00</accession>
<name>A0A835YY00_9STRA</name>
<evidence type="ECO:0000313" key="2">
    <source>
        <dbReference type="EMBL" id="KAG5183496.1"/>
    </source>
</evidence>
<gene>
    <name evidence="2" type="ORF">JKP88DRAFT_255779</name>
</gene>
<dbReference type="EMBL" id="JAFCMP010000203">
    <property type="protein sequence ID" value="KAG5183496.1"/>
    <property type="molecule type" value="Genomic_DNA"/>
</dbReference>
<organism evidence="2 3">
    <name type="scientific">Tribonema minus</name>
    <dbReference type="NCBI Taxonomy" id="303371"/>
    <lineage>
        <taxon>Eukaryota</taxon>
        <taxon>Sar</taxon>
        <taxon>Stramenopiles</taxon>
        <taxon>Ochrophyta</taxon>
        <taxon>PX clade</taxon>
        <taxon>Xanthophyceae</taxon>
        <taxon>Tribonematales</taxon>
        <taxon>Tribonemataceae</taxon>
        <taxon>Tribonema</taxon>
    </lineage>
</organism>
<evidence type="ECO:0000256" key="1">
    <source>
        <dbReference type="SAM" id="MobiDB-lite"/>
    </source>
</evidence>
<reference evidence="2" key="1">
    <citation type="submission" date="2021-02" db="EMBL/GenBank/DDBJ databases">
        <title>First Annotated Genome of the Yellow-green Alga Tribonema minus.</title>
        <authorList>
            <person name="Mahan K.M."/>
        </authorList>
    </citation>
    <scope>NUCLEOTIDE SEQUENCE</scope>
    <source>
        <strain evidence="2">UTEX B ZZ1240</strain>
    </source>
</reference>
<feature type="region of interest" description="Disordered" evidence="1">
    <location>
        <begin position="197"/>
        <end position="228"/>
    </location>
</feature>